<protein>
    <submittedName>
        <fullName evidence="3">Uncharacterized protein</fullName>
    </submittedName>
</protein>
<dbReference type="OMA" id="IAQDSLM"/>
<keyword evidence="2" id="KW-0472">Membrane</keyword>
<sequence>MILNWNHVDIHLILHESRFYSIVFLVCFIPALFIKCVQRGGANPNAAGLVLLENWNIFSIFRDKKTATTTQSTGPVPETAAIAQDSLMAKPISPDEGQKSKRGKGEMMDSIKVIRGRKIFRKTTQKKDKKEETDSQHTQLIDVPLGKASGSDTGVSKLTATEEQKVVEKPNGKKIQFADKMVKSTITPGAKK</sequence>
<evidence type="ECO:0000313" key="4">
    <source>
        <dbReference type="Proteomes" id="UP000008281"/>
    </source>
</evidence>
<dbReference type="HOGENOM" id="CLU_122076_0_0_1"/>
<dbReference type="FunCoup" id="E3M6Q6">
    <property type="interactions" value="351"/>
</dbReference>
<dbReference type="InParanoid" id="E3M6Q6"/>
<keyword evidence="2" id="KW-1133">Transmembrane helix</keyword>
<evidence type="ECO:0000256" key="1">
    <source>
        <dbReference type="SAM" id="MobiDB-lite"/>
    </source>
</evidence>
<dbReference type="Proteomes" id="UP000008281">
    <property type="component" value="Unassembled WGS sequence"/>
</dbReference>
<dbReference type="PANTHER" id="PTHR37977">
    <property type="entry name" value="PROTEIN CBG18402-RELATED"/>
    <property type="match status" value="1"/>
</dbReference>
<accession>E3M6Q6</accession>
<feature type="transmembrane region" description="Helical" evidence="2">
    <location>
        <begin position="19"/>
        <end position="37"/>
    </location>
</feature>
<feature type="compositionally biased region" description="Basic and acidic residues" evidence="1">
    <location>
        <begin position="125"/>
        <end position="135"/>
    </location>
</feature>
<feature type="compositionally biased region" description="Polar residues" evidence="1">
    <location>
        <begin position="150"/>
        <end position="159"/>
    </location>
</feature>
<keyword evidence="4" id="KW-1185">Reference proteome</keyword>
<feature type="region of interest" description="Disordered" evidence="1">
    <location>
        <begin position="122"/>
        <end position="164"/>
    </location>
</feature>
<keyword evidence="2" id="KW-0812">Transmembrane</keyword>
<proteinExistence type="predicted"/>
<dbReference type="eggNOG" id="ENOG502TII1">
    <property type="taxonomic scope" value="Eukaryota"/>
</dbReference>
<evidence type="ECO:0000256" key="2">
    <source>
        <dbReference type="SAM" id="Phobius"/>
    </source>
</evidence>
<evidence type="ECO:0000313" key="3">
    <source>
        <dbReference type="EMBL" id="EFO93149.1"/>
    </source>
</evidence>
<dbReference type="EMBL" id="DS268426">
    <property type="protein sequence ID" value="EFO93149.1"/>
    <property type="molecule type" value="Genomic_DNA"/>
</dbReference>
<name>E3M6Q6_CAERE</name>
<gene>
    <name evidence="3" type="ORF">CRE_09998</name>
</gene>
<reference evidence="3" key="1">
    <citation type="submission" date="2007-07" db="EMBL/GenBank/DDBJ databases">
        <title>PCAP assembly of the Caenorhabditis remanei genome.</title>
        <authorList>
            <consortium name="The Caenorhabditis remanei Sequencing Consortium"/>
            <person name="Wilson R.K."/>
        </authorList>
    </citation>
    <scope>NUCLEOTIDE SEQUENCE [LARGE SCALE GENOMIC DNA]</scope>
    <source>
        <strain evidence="3">PB4641</strain>
    </source>
</reference>
<dbReference type="OrthoDB" id="5871017at2759"/>
<dbReference type="AlphaFoldDB" id="E3M6Q6"/>
<organism evidence="4">
    <name type="scientific">Caenorhabditis remanei</name>
    <name type="common">Caenorhabditis vulgaris</name>
    <dbReference type="NCBI Taxonomy" id="31234"/>
    <lineage>
        <taxon>Eukaryota</taxon>
        <taxon>Metazoa</taxon>
        <taxon>Ecdysozoa</taxon>
        <taxon>Nematoda</taxon>
        <taxon>Chromadorea</taxon>
        <taxon>Rhabditida</taxon>
        <taxon>Rhabditina</taxon>
        <taxon>Rhabditomorpha</taxon>
        <taxon>Rhabditoidea</taxon>
        <taxon>Rhabditidae</taxon>
        <taxon>Peloderinae</taxon>
        <taxon>Caenorhabditis</taxon>
    </lineage>
</organism>
<dbReference type="PANTHER" id="PTHR37977:SF3">
    <property type="entry name" value="LIPOPROTEIN"/>
    <property type="match status" value="1"/>
</dbReference>